<dbReference type="InterPro" id="IPR028923">
    <property type="entry name" value="SAICAR_synt/ADE2_N"/>
</dbReference>
<dbReference type="GO" id="GO:0004639">
    <property type="term" value="F:phosphoribosylaminoimidazolesuccinocarboxamide synthase activity"/>
    <property type="evidence" value="ECO:0007669"/>
    <property type="project" value="UniProtKB-EC"/>
</dbReference>
<dbReference type="InterPro" id="IPR001636">
    <property type="entry name" value="SAICAR_synth"/>
</dbReference>
<evidence type="ECO:0000256" key="6">
    <source>
        <dbReference type="ARBA" id="ARBA00022741"/>
    </source>
</evidence>
<dbReference type="Proteomes" id="UP000824504">
    <property type="component" value="Chromosome"/>
</dbReference>
<keyword evidence="6 11" id="KW-0547">Nucleotide-binding</keyword>
<keyword evidence="15" id="KW-1185">Reference proteome</keyword>
<dbReference type="NCBIfam" id="TIGR00081">
    <property type="entry name" value="purC"/>
    <property type="match status" value="1"/>
</dbReference>
<dbReference type="PANTHER" id="PTHR43700">
    <property type="entry name" value="PHOSPHORIBOSYLAMINOIMIDAZOLE-SUCCINOCARBOXAMIDE SYNTHASE"/>
    <property type="match status" value="1"/>
</dbReference>
<dbReference type="EMBL" id="CP079216">
    <property type="protein sequence ID" value="QXT62320.1"/>
    <property type="molecule type" value="Genomic_DNA"/>
</dbReference>
<evidence type="ECO:0000256" key="11">
    <source>
        <dbReference type="HAMAP-Rule" id="MF_00137"/>
    </source>
</evidence>
<dbReference type="PANTHER" id="PTHR43700:SF1">
    <property type="entry name" value="PHOSPHORIBOSYLAMINOIMIDAZOLE-SUCCINOCARBOXAMIDE SYNTHASE"/>
    <property type="match status" value="1"/>
</dbReference>
<evidence type="ECO:0000256" key="1">
    <source>
        <dbReference type="ARBA" id="ARBA00004672"/>
    </source>
</evidence>
<dbReference type="InterPro" id="IPR018236">
    <property type="entry name" value="SAICAR_synthetase_CS"/>
</dbReference>
<dbReference type="CDD" id="cd01414">
    <property type="entry name" value="SAICAR_synt_Sc"/>
    <property type="match status" value="1"/>
</dbReference>
<keyword evidence="7 11" id="KW-0658">Purine biosynthesis</keyword>
<evidence type="ECO:0000256" key="3">
    <source>
        <dbReference type="ARBA" id="ARBA00012217"/>
    </source>
</evidence>
<dbReference type="PROSITE" id="PS01058">
    <property type="entry name" value="SAICAR_SYNTHETASE_2"/>
    <property type="match status" value="1"/>
</dbReference>
<evidence type="ECO:0000313" key="14">
    <source>
        <dbReference type="EMBL" id="QXT62320.1"/>
    </source>
</evidence>
<gene>
    <name evidence="11" type="primary">purC</name>
    <name evidence="14" type="ORF">KDB89_11245</name>
</gene>
<organism evidence="14 15">
    <name type="scientific">Tessaracoccus palaemonis</name>
    <dbReference type="NCBI Taxonomy" id="2829499"/>
    <lineage>
        <taxon>Bacteria</taxon>
        <taxon>Bacillati</taxon>
        <taxon>Actinomycetota</taxon>
        <taxon>Actinomycetes</taxon>
        <taxon>Propionibacteriales</taxon>
        <taxon>Propionibacteriaceae</taxon>
        <taxon>Tessaracoccus</taxon>
    </lineage>
</organism>
<evidence type="ECO:0000256" key="5">
    <source>
        <dbReference type="ARBA" id="ARBA00022598"/>
    </source>
</evidence>
<reference evidence="14 15" key="1">
    <citation type="submission" date="2021-07" db="EMBL/GenBank/DDBJ databases">
        <title>complete genome sequencing of Tessaracoccus sp.J1M15.</title>
        <authorList>
            <person name="Bae J.-W."/>
            <person name="Kim D.-y."/>
        </authorList>
    </citation>
    <scope>NUCLEOTIDE SEQUENCE [LARGE SCALE GENOMIC DNA]</scope>
    <source>
        <strain evidence="14 15">J1M15</strain>
    </source>
</reference>
<feature type="compositionally biased region" description="Basic residues" evidence="12">
    <location>
        <begin position="25"/>
        <end position="38"/>
    </location>
</feature>
<evidence type="ECO:0000259" key="13">
    <source>
        <dbReference type="Pfam" id="PF01259"/>
    </source>
</evidence>
<evidence type="ECO:0000256" key="9">
    <source>
        <dbReference type="ARBA" id="ARBA00030409"/>
    </source>
</evidence>
<evidence type="ECO:0000256" key="8">
    <source>
        <dbReference type="ARBA" id="ARBA00022840"/>
    </source>
</evidence>
<comment type="pathway">
    <text evidence="1 11">Purine metabolism; IMP biosynthesis via de novo pathway; 5-amino-1-(5-phospho-D-ribosyl)imidazole-4-carboxamide from 5-amino-1-(5-phospho-D-ribosyl)imidazole-4-carboxylate: step 1/2.</text>
</comment>
<name>A0ABX8SI25_9ACTN</name>
<dbReference type="Pfam" id="PF01259">
    <property type="entry name" value="SAICAR_synt"/>
    <property type="match status" value="1"/>
</dbReference>
<protein>
    <recommendedName>
        <fullName evidence="4 11">Phosphoribosylaminoimidazole-succinocarboxamide synthase</fullName>
        <ecNumber evidence="3 11">6.3.2.6</ecNumber>
    </recommendedName>
    <alternativeName>
        <fullName evidence="9 11">SAICAR synthetase</fullName>
    </alternativeName>
</protein>
<dbReference type="EC" id="6.3.2.6" evidence="3 11"/>
<evidence type="ECO:0000256" key="4">
    <source>
        <dbReference type="ARBA" id="ARBA00016460"/>
    </source>
</evidence>
<sequence>MGPVAGRGAGRRPRRRGGRRGAVARGRRGRRRQLHGRRGCPAGPHGGAHREAGRRACARGPVLDGGARGPGRRAGRPATRPYDERVSQYSSVLNLPLRHAGKVRELYDITVDGVPRILMVATDNISAYDFVLETPIPDKGAVLTQLSLWWFDQLADLVDNHVVSTDVPAAVAGRATIVEALDMIEVECVARGYLTGSGWVEYQASRTVCGVPLPEGLRDGDRLPEPIFTPAIKAPLGEHDENVDYATVAGIHGEELASRLRDLTLRIYSRAADIAADRGIILADTKFEFGRRADGTIVLADEVLTPDSSRFWDAQAWRPGESLPSYDKQYVRDWLTRESGWDKASDTPPPALPADVVAATRDRYLDAYRLLTGREFQPA</sequence>
<keyword evidence="8 11" id="KW-0067">ATP-binding</keyword>
<evidence type="ECO:0000256" key="7">
    <source>
        <dbReference type="ARBA" id="ARBA00022755"/>
    </source>
</evidence>
<dbReference type="NCBIfam" id="NF010568">
    <property type="entry name" value="PRK13961.1"/>
    <property type="match status" value="1"/>
</dbReference>
<feature type="region of interest" description="Disordered" evidence="12">
    <location>
        <begin position="1"/>
        <end position="83"/>
    </location>
</feature>
<comment type="similarity">
    <text evidence="2 11">Belongs to the SAICAR synthetase family.</text>
</comment>
<feature type="domain" description="SAICAR synthetase/ADE2 N-terminal" evidence="13">
    <location>
        <begin position="99"/>
        <end position="346"/>
    </location>
</feature>
<evidence type="ECO:0000256" key="2">
    <source>
        <dbReference type="ARBA" id="ARBA00010190"/>
    </source>
</evidence>
<feature type="compositionally biased region" description="Basic residues" evidence="12">
    <location>
        <begin position="9"/>
        <end position="19"/>
    </location>
</feature>
<accession>A0ABX8SI25</accession>
<evidence type="ECO:0000256" key="12">
    <source>
        <dbReference type="SAM" id="MobiDB-lite"/>
    </source>
</evidence>
<evidence type="ECO:0000313" key="15">
    <source>
        <dbReference type="Proteomes" id="UP000824504"/>
    </source>
</evidence>
<keyword evidence="5 11" id="KW-0436">Ligase</keyword>
<evidence type="ECO:0000256" key="10">
    <source>
        <dbReference type="ARBA" id="ARBA00048475"/>
    </source>
</evidence>
<dbReference type="HAMAP" id="MF_00137">
    <property type="entry name" value="SAICAR_synth"/>
    <property type="match status" value="1"/>
</dbReference>
<comment type="catalytic activity">
    <reaction evidence="10 11">
        <text>5-amino-1-(5-phospho-D-ribosyl)imidazole-4-carboxylate + L-aspartate + ATP = (2S)-2-[5-amino-1-(5-phospho-beta-D-ribosyl)imidazole-4-carboxamido]succinate + ADP + phosphate + 2 H(+)</text>
        <dbReference type="Rhea" id="RHEA:22628"/>
        <dbReference type="ChEBI" id="CHEBI:15378"/>
        <dbReference type="ChEBI" id="CHEBI:29991"/>
        <dbReference type="ChEBI" id="CHEBI:30616"/>
        <dbReference type="ChEBI" id="CHEBI:43474"/>
        <dbReference type="ChEBI" id="CHEBI:58443"/>
        <dbReference type="ChEBI" id="CHEBI:77657"/>
        <dbReference type="ChEBI" id="CHEBI:456216"/>
        <dbReference type="EC" id="6.3.2.6"/>
    </reaction>
</comment>
<proteinExistence type="inferred from homology"/>